<name>A0A976N344_9VIRU</name>
<reference evidence="2" key="1">
    <citation type="submission" date="2022-02" db="EMBL/GenBank/DDBJ databases">
        <title>Towards deciphering the DNA virus diversity associated with rodent species in the families Cricetidae and Heteromyidae.</title>
        <authorList>
            <person name="Lund M."/>
            <person name="Larsen B.B."/>
            <person name="Gryseels S."/>
            <person name="Kraberger S."/>
            <person name="Rowsey D.M."/>
            <person name="Steger L."/>
            <person name="Yule K.M."/>
            <person name="Upham N.S."/>
            <person name="Worobey M."/>
            <person name="Van Doorslaer K."/>
            <person name="Varsani A."/>
        </authorList>
    </citation>
    <scope>NUCLEOTIDE SEQUENCE</scope>
    <source>
        <strain evidence="2">NeonRodF1_12</strain>
    </source>
</reference>
<organism evidence="2">
    <name type="scientific">Dipodfec virus RodF1_12</name>
    <dbReference type="NCBI Taxonomy" id="2929289"/>
    <lineage>
        <taxon>Viruses</taxon>
        <taxon>Monodnaviria</taxon>
        <taxon>Sangervirae</taxon>
        <taxon>Phixviricota</taxon>
        <taxon>Malgrandaviricetes</taxon>
        <taxon>Petitvirales</taxon>
        <taxon>Microviridae</taxon>
    </lineage>
</organism>
<accession>A0A976N344</accession>
<feature type="region of interest" description="Disordered" evidence="1">
    <location>
        <begin position="31"/>
        <end position="57"/>
    </location>
</feature>
<dbReference type="EMBL" id="OM869714">
    <property type="protein sequence ID" value="UPW42039.1"/>
    <property type="molecule type" value="Genomic_DNA"/>
</dbReference>
<evidence type="ECO:0000256" key="1">
    <source>
        <dbReference type="SAM" id="MobiDB-lite"/>
    </source>
</evidence>
<proteinExistence type="predicted"/>
<sequence>MGIFDGLAGSSLGFVGGFLDRKSNKDLMREQNAFQSQESQKSRDWQSNENQLQRDWERKQWEDTNKYNSLSEVMKRITAAGANPFMLAGDAGSVGTGGFASVPTSGMSGSGAAAQAIAPPYQSTNSSWSNSFSDMASAMESLASAKKTGLDTSLLENSMNDVLRGLKADADGKELQNAYQQILNKYEGQLKDKELKKLDETVNNLVADTSLKNASRSEVSQRINESKARVKDILAHADLTKEQKRQLKHFTDNIMDKYYNSIIKVNASTVKLNNAKATESYASANELNTRSIDNIASSNLKSALTVTENTLRDDRAKQQKAVAIIDDLRAKIKEHTFAKDKELALKQAVEQIEREGIITKQAAAELKRAEAEGDWAQIYYFFRALHEGTRIQTEGLNASANALDAVIPF</sequence>
<feature type="compositionally biased region" description="Basic and acidic residues" evidence="1">
    <location>
        <begin position="40"/>
        <end position="57"/>
    </location>
</feature>
<evidence type="ECO:0000313" key="2">
    <source>
        <dbReference type="EMBL" id="UPW42039.1"/>
    </source>
</evidence>
<protein>
    <submittedName>
        <fullName evidence="2">DNA pilot protein</fullName>
    </submittedName>
</protein>